<gene>
    <name evidence="1" type="ORF">H2198_005711</name>
</gene>
<comment type="caution">
    <text evidence="1">The sequence shown here is derived from an EMBL/GenBank/DDBJ whole genome shotgun (WGS) entry which is preliminary data.</text>
</comment>
<name>A0ACC3A554_9EURO</name>
<reference evidence="1" key="1">
    <citation type="submission" date="2022-10" db="EMBL/GenBank/DDBJ databases">
        <title>Culturing micro-colonial fungi from biological soil crusts in the Mojave desert and describing Neophaeococcomyces mojavensis, and introducing the new genera and species Taxawa tesnikishii.</title>
        <authorList>
            <person name="Kurbessoian T."/>
            <person name="Stajich J.E."/>
        </authorList>
    </citation>
    <scope>NUCLEOTIDE SEQUENCE</scope>
    <source>
        <strain evidence="1">JES_112</strain>
    </source>
</reference>
<evidence type="ECO:0000313" key="2">
    <source>
        <dbReference type="Proteomes" id="UP001172386"/>
    </source>
</evidence>
<sequence length="285" mass="32099">MEFAIFKILFFLINAASVLACDFHTSKYVSHPHLGPRQLVRRGKRETLDWDYINSADWHTIRPEYATCNTGTHQSPINLQTSQGLSLNHKPDFSGYATQPQVSGTFFNWNFGPAYSLKHEGEDFSTLPAMKFDDETVFLAGWHIHFPSEHLIDGVRSRAEMHLVHVDAAGKPKSVVGVRIESVPNPDARSAFLDQLPENLIHFNDTSEVEGVTINPMSIIDEVDGLKAFWTYQGSLTTPPCSEGLRWFIPKQPLMASEAQVVKLLGSARFSHRVEQTAWLHQVNV</sequence>
<protein>
    <submittedName>
        <fullName evidence="1">Uncharacterized protein</fullName>
    </submittedName>
</protein>
<evidence type="ECO:0000313" key="1">
    <source>
        <dbReference type="EMBL" id="KAJ9655407.1"/>
    </source>
</evidence>
<accession>A0ACC3A554</accession>
<dbReference type="Proteomes" id="UP001172386">
    <property type="component" value="Unassembled WGS sequence"/>
</dbReference>
<keyword evidence="2" id="KW-1185">Reference proteome</keyword>
<dbReference type="EMBL" id="JAPDRQ010000097">
    <property type="protein sequence ID" value="KAJ9655407.1"/>
    <property type="molecule type" value="Genomic_DNA"/>
</dbReference>
<organism evidence="1 2">
    <name type="scientific">Neophaeococcomyces mojaviensis</name>
    <dbReference type="NCBI Taxonomy" id="3383035"/>
    <lineage>
        <taxon>Eukaryota</taxon>
        <taxon>Fungi</taxon>
        <taxon>Dikarya</taxon>
        <taxon>Ascomycota</taxon>
        <taxon>Pezizomycotina</taxon>
        <taxon>Eurotiomycetes</taxon>
        <taxon>Chaetothyriomycetidae</taxon>
        <taxon>Chaetothyriales</taxon>
        <taxon>Chaetothyriales incertae sedis</taxon>
        <taxon>Neophaeococcomyces</taxon>
    </lineage>
</organism>
<proteinExistence type="predicted"/>